<evidence type="ECO:0000313" key="8">
    <source>
        <dbReference type="EMBL" id="ENH96216.1"/>
    </source>
</evidence>
<dbReference type="STRING" id="1308866.J416_11952"/>
<keyword evidence="5" id="KW-0326">Glycosidase</keyword>
<accession>N4WSR9</accession>
<dbReference type="EC" id="3.2.1.73" evidence="3"/>
<evidence type="ECO:0000256" key="2">
    <source>
        <dbReference type="ARBA" id="ARBA00006865"/>
    </source>
</evidence>
<dbReference type="InterPro" id="IPR000757">
    <property type="entry name" value="Beta-glucanase-like"/>
</dbReference>
<reference evidence="8 9" key="1">
    <citation type="submission" date="2013-03" db="EMBL/GenBank/DDBJ databases">
        <title>Draft genome sequence of Gracibacillus halophilus YIM-C55.5, a moderately halophilic and thermophilic organism from the Xiaochaidamu salt lake.</title>
        <authorList>
            <person name="Sugumar T."/>
            <person name="Polireddy D.R."/>
            <person name="Antony A."/>
            <person name="Madhava Y.R."/>
            <person name="Sivakumar N."/>
        </authorList>
    </citation>
    <scope>NUCLEOTIDE SEQUENCE [LARGE SCALE GENOMIC DNA]</scope>
    <source>
        <strain evidence="8 9">YIM-C55.5</strain>
    </source>
</reference>
<dbReference type="SUPFAM" id="SSF49899">
    <property type="entry name" value="Concanavalin A-like lectins/glucanases"/>
    <property type="match status" value="1"/>
</dbReference>
<evidence type="ECO:0000256" key="1">
    <source>
        <dbReference type="ARBA" id="ARBA00000481"/>
    </source>
</evidence>
<evidence type="ECO:0000256" key="3">
    <source>
        <dbReference type="ARBA" id="ARBA00012690"/>
    </source>
</evidence>
<evidence type="ECO:0000256" key="6">
    <source>
        <dbReference type="PIRSR" id="PIRSR608264-1"/>
    </source>
</evidence>
<comment type="similarity">
    <text evidence="2">Belongs to the glycosyl hydrolase 16 family.</text>
</comment>
<sequence length="261" mass="30761">MQIHTAQSFVKTNKDVQASLHMIKQRKIQTAYQEEDWSLVWHDEFSQDALNPNHWNTEQWASEKNQELQYYHPKNVAVTDGKLQIISKKENDNGRKYTSGAIHSKDLVHFQYGKVEMRAKLPTGKGVFPAFWMMPNKEDTWLPEIDIVEMLGDEPEKVWMTQHWLDEEETLRSRSDTYVGDNFSKDYHTFGIEWTPHEIKWFIDGEEQFYSHTSVPSESMYLYINTAIGGEWPGRPDATTRFPQTFSVDYVRIYQKTEVNP</sequence>
<gene>
    <name evidence="8" type="ORF">J416_11952</name>
</gene>
<feature type="active site" description="Nucleophile" evidence="6">
    <location>
        <position position="144"/>
    </location>
</feature>
<keyword evidence="9" id="KW-1185">Reference proteome</keyword>
<dbReference type="InterPro" id="IPR008264">
    <property type="entry name" value="Beta_glucanase"/>
</dbReference>
<dbReference type="InterPro" id="IPR050546">
    <property type="entry name" value="Glycosyl_Hydrlase_16"/>
</dbReference>
<dbReference type="InterPro" id="IPR013320">
    <property type="entry name" value="ConA-like_dom_sf"/>
</dbReference>
<dbReference type="GO" id="GO:0042972">
    <property type="term" value="F:licheninase activity"/>
    <property type="evidence" value="ECO:0007669"/>
    <property type="project" value="UniProtKB-EC"/>
</dbReference>
<dbReference type="Gene3D" id="2.60.120.200">
    <property type="match status" value="1"/>
</dbReference>
<comment type="caution">
    <text evidence="8">The sequence shown here is derived from an EMBL/GenBank/DDBJ whole genome shotgun (WGS) entry which is preliminary data.</text>
</comment>
<dbReference type="GO" id="GO:0005975">
    <property type="term" value="P:carbohydrate metabolic process"/>
    <property type="evidence" value="ECO:0007669"/>
    <property type="project" value="InterPro"/>
</dbReference>
<protein>
    <recommendedName>
        <fullName evidence="3">licheninase</fullName>
        <ecNumber evidence="3">3.2.1.73</ecNumber>
    </recommendedName>
</protein>
<dbReference type="PROSITE" id="PS51762">
    <property type="entry name" value="GH16_2"/>
    <property type="match status" value="1"/>
</dbReference>
<dbReference type="PRINTS" id="PR00737">
    <property type="entry name" value="GLHYDRLASE16"/>
</dbReference>
<dbReference type="Proteomes" id="UP000012283">
    <property type="component" value="Unassembled WGS sequence"/>
</dbReference>
<feature type="domain" description="GH16" evidence="7">
    <location>
        <begin position="35"/>
        <end position="259"/>
    </location>
</feature>
<evidence type="ECO:0000313" key="9">
    <source>
        <dbReference type="Proteomes" id="UP000012283"/>
    </source>
</evidence>
<keyword evidence="4 8" id="KW-0378">Hydrolase</keyword>
<dbReference type="PANTHER" id="PTHR10963">
    <property type="entry name" value="GLYCOSYL HYDROLASE-RELATED"/>
    <property type="match status" value="1"/>
</dbReference>
<dbReference type="EMBL" id="APML01000055">
    <property type="protein sequence ID" value="ENH96216.1"/>
    <property type="molecule type" value="Genomic_DNA"/>
</dbReference>
<dbReference type="CDD" id="cd08023">
    <property type="entry name" value="GH16_laminarinase_like"/>
    <property type="match status" value="1"/>
</dbReference>
<dbReference type="PANTHER" id="PTHR10963:SF55">
    <property type="entry name" value="GLYCOSIDE HYDROLASE FAMILY 16 PROTEIN"/>
    <property type="match status" value="1"/>
</dbReference>
<feature type="active site" description="Proton donor" evidence="6">
    <location>
        <position position="149"/>
    </location>
</feature>
<comment type="catalytic activity">
    <reaction evidence="1">
        <text>Hydrolysis of (1-&gt;4)-beta-D-glucosidic linkages in beta-D-glucans containing (1-&gt;3)- and (1-&gt;4)-bonds.</text>
        <dbReference type="EC" id="3.2.1.73"/>
    </reaction>
</comment>
<name>N4WSR9_9BACI</name>
<evidence type="ECO:0000256" key="5">
    <source>
        <dbReference type="ARBA" id="ARBA00023295"/>
    </source>
</evidence>
<dbReference type="eggNOG" id="COG2273">
    <property type="taxonomic scope" value="Bacteria"/>
</dbReference>
<evidence type="ECO:0000256" key="4">
    <source>
        <dbReference type="ARBA" id="ARBA00022801"/>
    </source>
</evidence>
<organism evidence="8 9">
    <name type="scientific">Gracilibacillus halophilus YIM-C55.5</name>
    <dbReference type="NCBI Taxonomy" id="1308866"/>
    <lineage>
        <taxon>Bacteria</taxon>
        <taxon>Bacillati</taxon>
        <taxon>Bacillota</taxon>
        <taxon>Bacilli</taxon>
        <taxon>Bacillales</taxon>
        <taxon>Bacillaceae</taxon>
        <taxon>Gracilibacillus</taxon>
    </lineage>
</organism>
<dbReference type="Pfam" id="PF00722">
    <property type="entry name" value="Glyco_hydro_16"/>
    <property type="match status" value="1"/>
</dbReference>
<proteinExistence type="inferred from homology"/>
<evidence type="ECO:0000259" key="7">
    <source>
        <dbReference type="PROSITE" id="PS51762"/>
    </source>
</evidence>
<dbReference type="PATRIC" id="fig|1308866.3.peg.2417"/>
<dbReference type="AlphaFoldDB" id="N4WSR9"/>